<evidence type="ECO:0000256" key="3">
    <source>
        <dbReference type="ARBA" id="ARBA00022989"/>
    </source>
</evidence>
<keyword evidence="4 6" id="KW-0472">Membrane</keyword>
<dbReference type="PANTHER" id="PTHR33048:SF92">
    <property type="entry name" value="INTEGRAL MEMBRANE PROTEIN"/>
    <property type="match status" value="1"/>
</dbReference>
<comment type="subcellular location">
    <subcellularLocation>
        <location evidence="1">Membrane</location>
        <topology evidence="1">Multi-pass membrane protein</topology>
    </subcellularLocation>
</comment>
<evidence type="ECO:0000259" key="7">
    <source>
        <dbReference type="Pfam" id="PF20684"/>
    </source>
</evidence>
<protein>
    <recommendedName>
        <fullName evidence="7">Rhodopsin domain-containing protein</fullName>
    </recommendedName>
</protein>
<evidence type="ECO:0000256" key="2">
    <source>
        <dbReference type="ARBA" id="ARBA00022692"/>
    </source>
</evidence>
<feature type="transmembrane region" description="Helical" evidence="6">
    <location>
        <begin position="138"/>
        <end position="161"/>
    </location>
</feature>
<reference evidence="8 9" key="1">
    <citation type="submission" date="2024-09" db="EMBL/GenBank/DDBJ databases">
        <title>Rethinking Asexuality: The Enigmatic Case of Functional Sexual Genes in Lepraria (Stereocaulaceae).</title>
        <authorList>
            <person name="Doellman M."/>
            <person name="Sun Y."/>
            <person name="Barcenas-Pena A."/>
            <person name="Lumbsch H.T."/>
            <person name="Grewe F."/>
        </authorList>
    </citation>
    <scope>NUCLEOTIDE SEQUENCE [LARGE SCALE GENOMIC DNA]</scope>
    <source>
        <strain evidence="8 9">Mercado 3170</strain>
    </source>
</reference>
<organism evidence="8 9">
    <name type="scientific">Stereocaulon virgatum</name>
    <dbReference type="NCBI Taxonomy" id="373712"/>
    <lineage>
        <taxon>Eukaryota</taxon>
        <taxon>Fungi</taxon>
        <taxon>Dikarya</taxon>
        <taxon>Ascomycota</taxon>
        <taxon>Pezizomycotina</taxon>
        <taxon>Lecanoromycetes</taxon>
        <taxon>OSLEUM clade</taxon>
        <taxon>Lecanoromycetidae</taxon>
        <taxon>Lecanorales</taxon>
        <taxon>Lecanorineae</taxon>
        <taxon>Stereocaulaceae</taxon>
        <taxon>Stereocaulon</taxon>
    </lineage>
</organism>
<name>A0ABR4ANB6_9LECA</name>
<dbReference type="InterPro" id="IPR049326">
    <property type="entry name" value="Rhodopsin_dom_fungi"/>
</dbReference>
<feature type="transmembrane region" description="Helical" evidence="6">
    <location>
        <begin position="46"/>
        <end position="67"/>
    </location>
</feature>
<keyword evidence="9" id="KW-1185">Reference proteome</keyword>
<keyword evidence="3 6" id="KW-1133">Transmembrane helix</keyword>
<feature type="transmembrane region" description="Helical" evidence="6">
    <location>
        <begin position="218"/>
        <end position="239"/>
    </location>
</feature>
<dbReference type="Pfam" id="PF20684">
    <property type="entry name" value="Fung_rhodopsin"/>
    <property type="match status" value="1"/>
</dbReference>
<proteinExistence type="inferred from homology"/>
<evidence type="ECO:0000256" key="1">
    <source>
        <dbReference type="ARBA" id="ARBA00004141"/>
    </source>
</evidence>
<dbReference type="PANTHER" id="PTHR33048">
    <property type="entry name" value="PTH11-LIKE INTEGRAL MEMBRANE PROTEIN (AFU_ORTHOLOGUE AFUA_5G11245)"/>
    <property type="match status" value="1"/>
</dbReference>
<feature type="transmembrane region" description="Helical" evidence="6">
    <location>
        <begin position="251"/>
        <end position="274"/>
    </location>
</feature>
<keyword evidence="2 6" id="KW-0812">Transmembrane</keyword>
<evidence type="ECO:0000256" key="5">
    <source>
        <dbReference type="ARBA" id="ARBA00038359"/>
    </source>
</evidence>
<feature type="transmembrane region" description="Helical" evidence="6">
    <location>
        <begin position="103"/>
        <end position="126"/>
    </location>
</feature>
<dbReference type="Proteomes" id="UP001590950">
    <property type="component" value="Unassembled WGS sequence"/>
</dbReference>
<dbReference type="EMBL" id="JBEFKJ010000004">
    <property type="protein sequence ID" value="KAL2046291.1"/>
    <property type="molecule type" value="Genomic_DNA"/>
</dbReference>
<comment type="similarity">
    <text evidence="5">Belongs to the SAT4 family.</text>
</comment>
<dbReference type="InterPro" id="IPR052337">
    <property type="entry name" value="SAT4-like"/>
</dbReference>
<evidence type="ECO:0000256" key="4">
    <source>
        <dbReference type="ARBA" id="ARBA00023136"/>
    </source>
</evidence>
<feature type="transmembrane region" description="Helical" evidence="6">
    <location>
        <begin position="12"/>
        <end position="34"/>
    </location>
</feature>
<evidence type="ECO:0000256" key="6">
    <source>
        <dbReference type="SAM" id="Phobius"/>
    </source>
</evidence>
<evidence type="ECO:0000313" key="9">
    <source>
        <dbReference type="Proteomes" id="UP001590950"/>
    </source>
</evidence>
<accession>A0ABR4ANB6</accession>
<sequence length="370" mass="41665">MSPTNILIPEVAFRGVTCTFCGLALVGATARTVIRFHTGQRRIVDDALFLFSCVCLVSATAIVNVGLSPLYQMEAAQPAQGSAQTPAIPLAEVSLAISRIQDYTYPFGSLIWGCVFAVKFCYLYFFRLLIDRQRAMVLYWRTALAVTAIAFVFNTCGSFISCPRFGQKNLLCENSYYIKRTLAVEATTIGLDIITDLMILVIPPMLMWNVKIRLRQKLGIGFFLSLSVFMIVIAIVRISRVHASDFETWAIFWQHFEGCIAVLMVSLTAFRTLFVSKTHTSDQQRFIPSYSYKNRHRIFKKQSERTFADDLKNPRVSVAVPSATLTDMRTFIGRDLTSDNPSSCDEPLQTIRDLYAHSGNGPQYDRPFAE</sequence>
<feature type="transmembrane region" description="Helical" evidence="6">
    <location>
        <begin position="181"/>
        <end position="206"/>
    </location>
</feature>
<evidence type="ECO:0000313" key="8">
    <source>
        <dbReference type="EMBL" id="KAL2046291.1"/>
    </source>
</evidence>
<feature type="domain" description="Rhodopsin" evidence="7">
    <location>
        <begin position="30"/>
        <end position="274"/>
    </location>
</feature>
<comment type="caution">
    <text evidence="8">The sequence shown here is derived from an EMBL/GenBank/DDBJ whole genome shotgun (WGS) entry which is preliminary data.</text>
</comment>
<gene>
    <name evidence="8" type="ORF">N7G274_001738</name>
</gene>